<dbReference type="InterPro" id="IPR025665">
    <property type="entry name" value="Beta-barrel_OMP_2"/>
</dbReference>
<organism evidence="3 4">
    <name type="scientific">Flammeovirga yaeyamensis</name>
    <dbReference type="NCBI Taxonomy" id="367791"/>
    <lineage>
        <taxon>Bacteria</taxon>
        <taxon>Pseudomonadati</taxon>
        <taxon>Bacteroidota</taxon>
        <taxon>Cytophagia</taxon>
        <taxon>Cytophagales</taxon>
        <taxon>Flammeovirgaceae</taxon>
        <taxon>Flammeovirga</taxon>
    </lineage>
</organism>
<feature type="domain" description="Outer membrane protein beta-barrel" evidence="2">
    <location>
        <begin position="35"/>
        <end position="212"/>
    </location>
</feature>
<name>A0AAX1N023_9BACT</name>
<dbReference type="RefSeq" id="WP_066205491.1">
    <property type="nucleotide sequence ID" value="NZ_CP076132.1"/>
</dbReference>
<feature type="chain" id="PRO_5043500158" evidence="1">
    <location>
        <begin position="21"/>
        <end position="234"/>
    </location>
</feature>
<keyword evidence="4" id="KW-1185">Reference proteome</keyword>
<sequence>MRLKTLIFFSCLFSSLFAFSQTQDGGSNPEYQENKSYEKPVRQHEWGIYLGPSWSFPSGTIPQLNTGLTYDNERSRSRTGFDFGVKFNFFIDHQWSVDFNAQFKSAGQKIQYSGYWHELGYSETNVNFTESVLYFNFPVYANYYLNDNFYIKGGVYGSAILNAQRREGNLFSDYNDVGHLYKGGDFGLTAGIGAAMNVFFLEWRYYRGLVDITFDDAKLYNQSIQLICGFKFGG</sequence>
<reference evidence="3 4" key="1">
    <citation type="submission" date="2021-05" db="EMBL/GenBank/DDBJ databases">
        <title>Comparative genomic studies on the polysaccharide-degrading batcterial strains of the Flammeovirga genus.</title>
        <authorList>
            <person name="Zewei F."/>
            <person name="Zheng Z."/>
            <person name="Yu L."/>
            <person name="Ruyue G."/>
            <person name="Yanhong M."/>
            <person name="Yuanyuan C."/>
            <person name="Jingyan G."/>
            <person name="Wenjun H."/>
        </authorList>
    </citation>
    <scope>NUCLEOTIDE SEQUENCE [LARGE SCALE GENOMIC DNA]</scope>
    <source>
        <strain evidence="3 4">NBRC:100898</strain>
    </source>
</reference>
<evidence type="ECO:0000313" key="3">
    <source>
        <dbReference type="EMBL" id="QWG00849.1"/>
    </source>
</evidence>
<dbReference type="SUPFAM" id="SSF56925">
    <property type="entry name" value="OMPA-like"/>
    <property type="match status" value="1"/>
</dbReference>
<dbReference type="AlphaFoldDB" id="A0AAX1N023"/>
<evidence type="ECO:0000259" key="2">
    <source>
        <dbReference type="Pfam" id="PF13568"/>
    </source>
</evidence>
<gene>
    <name evidence="3" type="ORF">KMW28_14430</name>
</gene>
<feature type="signal peptide" evidence="1">
    <location>
        <begin position="1"/>
        <end position="20"/>
    </location>
</feature>
<dbReference type="Pfam" id="PF13568">
    <property type="entry name" value="OMP_b-brl_2"/>
    <property type="match status" value="1"/>
</dbReference>
<accession>A0AAX1N023</accession>
<evidence type="ECO:0000256" key="1">
    <source>
        <dbReference type="SAM" id="SignalP"/>
    </source>
</evidence>
<protein>
    <submittedName>
        <fullName evidence="3">PorT family protein</fullName>
    </submittedName>
</protein>
<keyword evidence="1" id="KW-0732">Signal</keyword>
<dbReference type="KEGG" id="fya:KMW28_14430"/>
<dbReference type="Proteomes" id="UP000678679">
    <property type="component" value="Chromosome 1"/>
</dbReference>
<proteinExistence type="predicted"/>
<evidence type="ECO:0000313" key="4">
    <source>
        <dbReference type="Proteomes" id="UP000678679"/>
    </source>
</evidence>
<dbReference type="EMBL" id="CP076132">
    <property type="protein sequence ID" value="QWG00849.1"/>
    <property type="molecule type" value="Genomic_DNA"/>
</dbReference>
<dbReference type="InterPro" id="IPR011250">
    <property type="entry name" value="OMP/PagP_B-barrel"/>
</dbReference>